<evidence type="ECO:0008006" key="3">
    <source>
        <dbReference type="Google" id="ProtNLM"/>
    </source>
</evidence>
<dbReference type="EMBL" id="JAEKNR010000049">
    <property type="protein sequence ID" value="MBJ7597251.1"/>
    <property type="molecule type" value="Genomic_DNA"/>
</dbReference>
<dbReference type="InterPro" id="IPR043128">
    <property type="entry name" value="Rev_trsase/Diguanyl_cyclase"/>
</dbReference>
<accession>A0A934JWT9</accession>
<keyword evidence="2" id="KW-1185">Reference proteome</keyword>
<dbReference type="AlphaFoldDB" id="A0A934JWT9"/>
<gene>
    <name evidence="1" type="ORF">JF922_04080</name>
</gene>
<dbReference type="RefSeq" id="WP_338199356.1">
    <property type="nucleotide sequence ID" value="NZ_JAEKNR010000049.1"/>
</dbReference>
<proteinExistence type="predicted"/>
<evidence type="ECO:0000313" key="2">
    <source>
        <dbReference type="Proteomes" id="UP000612893"/>
    </source>
</evidence>
<evidence type="ECO:0000313" key="1">
    <source>
        <dbReference type="EMBL" id="MBJ7597251.1"/>
    </source>
</evidence>
<sequence>MRFGDLFRRRPSGSRNCAACGASISASAVFCSSCGVRVDEPEAQPLYIVDRATGLFNDRFIRPVLEDELARAHRYGRPLGIVLIEPLQDNGQPDPEPDQHEEMLKMMAAAVAGTLRDVDTPGVLAHRPPSMLAVLPDTDIAGTAHAANRVLQSVNGALGAVGRKAALGIVCVHHGQRLRAGAVIEAAGRSLRSGRPELLGR</sequence>
<comment type="caution">
    <text evidence="1">The sequence shown here is derived from an EMBL/GenBank/DDBJ whole genome shotgun (WGS) entry which is preliminary data.</text>
</comment>
<organism evidence="1 2">
    <name type="scientific">Candidatus Nephthysia bennettiae</name>
    <dbReference type="NCBI Taxonomy" id="3127016"/>
    <lineage>
        <taxon>Bacteria</taxon>
        <taxon>Bacillati</taxon>
        <taxon>Candidatus Dormiibacterota</taxon>
        <taxon>Candidatus Dormibacteria</taxon>
        <taxon>Candidatus Dormibacterales</taxon>
        <taxon>Candidatus Dormibacteraceae</taxon>
        <taxon>Candidatus Nephthysia</taxon>
    </lineage>
</organism>
<dbReference type="Gene3D" id="3.30.70.270">
    <property type="match status" value="1"/>
</dbReference>
<name>A0A934JWT9_9BACT</name>
<protein>
    <recommendedName>
        <fullName evidence="3">GGDEF domain-containing protein</fullName>
    </recommendedName>
</protein>
<reference evidence="1" key="1">
    <citation type="submission" date="2020-10" db="EMBL/GenBank/DDBJ databases">
        <title>Ca. Dormibacterota MAGs.</title>
        <authorList>
            <person name="Montgomery K."/>
        </authorList>
    </citation>
    <scope>NUCLEOTIDE SEQUENCE [LARGE SCALE GENOMIC DNA]</scope>
    <source>
        <strain evidence="1">SC8812_S17_10</strain>
    </source>
</reference>
<dbReference type="Proteomes" id="UP000612893">
    <property type="component" value="Unassembled WGS sequence"/>
</dbReference>